<dbReference type="AlphaFoldDB" id="A0A1T4VH43"/>
<evidence type="ECO:0000313" key="3">
    <source>
        <dbReference type="Proteomes" id="UP000190162"/>
    </source>
</evidence>
<organism evidence="2 3">
    <name type="scientific">Enterovibrio nigricans DSM 22720</name>
    <dbReference type="NCBI Taxonomy" id="1121868"/>
    <lineage>
        <taxon>Bacteria</taxon>
        <taxon>Pseudomonadati</taxon>
        <taxon>Pseudomonadota</taxon>
        <taxon>Gammaproteobacteria</taxon>
        <taxon>Vibrionales</taxon>
        <taxon>Vibrionaceae</taxon>
        <taxon>Enterovibrio</taxon>
    </lineage>
</organism>
<proteinExistence type="predicted"/>
<name>A0A1T4VH43_9GAMM</name>
<evidence type="ECO:0000313" key="2">
    <source>
        <dbReference type="EMBL" id="SKA64277.1"/>
    </source>
</evidence>
<keyword evidence="1" id="KW-0472">Membrane</keyword>
<dbReference type="EMBL" id="FUXU01000072">
    <property type="protein sequence ID" value="SKA64277.1"/>
    <property type="molecule type" value="Genomic_DNA"/>
</dbReference>
<sequence length="86" mass="10123">MYTIEMLQGDKSKLVRHMLFMATKLILLPGLTTYLWFQHHRLLKQMLEVNRSTPDENKLPEADMHVAPTSLIKTYLQITRTESNNH</sequence>
<keyword evidence="3" id="KW-1185">Reference proteome</keyword>
<keyword evidence="1" id="KW-0812">Transmembrane</keyword>
<evidence type="ECO:0000256" key="1">
    <source>
        <dbReference type="SAM" id="Phobius"/>
    </source>
</evidence>
<accession>A0A1T4VH43</accession>
<gene>
    <name evidence="2" type="ORF">SAMN02745132_03845</name>
</gene>
<reference evidence="3" key="1">
    <citation type="submission" date="2017-02" db="EMBL/GenBank/DDBJ databases">
        <authorList>
            <person name="Varghese N."/>
            <person name="Submissions S."/>
        </authorList>
    </citation>
    <scope>NUCLEOTIDE SEQUENCE [LARGE SCALE GENOMIC DNA]</scope>
    <source>
        <strain evidence="3">DSM 22720</strain>
    </source>
</reference>
<dbReference type="Proteomes" id="UP000190162">
    <property type="component" value="Unassembled WGS sequence"/>
</dbReference>
<feature type="transmembrane region" description="Helical" evidence="1">
    <location>
        <begin position="18"/>
        <end position="37"/>
    </location>
</feature>
<protein>
    <submittedName>
        <fullName evidence="2">Uncharacterized protein</fullName>
    </submittedName>
</protein>
<keyword evidence="1" id="KW-1133">Transmembrane helix</keyword>